<evidence type="ECO:0000313" key="2">
    <source>
        <dbReference type="EMBL" id="EPQ03253.1"/>
    </source>
</evidence>
<accession>S7NZL2</accession>
<dbReference type="EMBL" id="KE161334">
    <property type="protein sequence ID" value="EPQ03253.1"/>
    <property type="molecule type" value="Genomic_DNA"/>
</dbReference>
<evidence type="ECO:0000313" key="3">
    <source>
        <dbReference type="Proteomes" id="UP000052978"/>
    </source>
</evidence>
<dbReference type="AlphaFoldDB" id="S7NZL2"/>
<gene>
    <name evidence="2" type="ORF">D623_10035705</name>
</gene>
<keyword evidence="3" id="KW-1185">Reference proteome</keyword>
<evidence type="ECO:0000256" key="1">
    <source>
        <dbReference type="SAM" id="MobiDB-lite"/>
    </source>
</evidence>
<name>S7NZL2_MYOBR</name>
<protein>
    <submittedName>
        <fullName evidence="2">Uncharacterized protein</fullName>
    </submittedName>
</protein>
<feature type="compositionally biased region" description="Basic and acidic residues" evidence="1">
    <location>
        <begin position="63"/>
        <end position="72"/>
    </location>
</feature>
<feature type="region of interest" description="Disordered" evidence="1">
    <location>
        <begin position="1"/>
        <end position="87"/>
    </location>
</feature>
<sequence>MHQTAKNGGERQVPRVPSKRGETPANPTVGRGDLTALADHSAHYLPPSALRRPLRARGRGRRNSRETSHETSQKASGNVLTAAWEPV</sequence>
<organism evidence="2 3">
    <name type="scientific">Myotis brandtii</name>
    <name type="common">Brandt's bat</name>
    <dbReference type="NCBI Taxonomy" id="109478"/>
    <lineage>
        <taxon>Eukaryota</taxon>
        <taxon>Metazoa</taxon>
        <taxon>Chordata</taxon>
        <taxon>Craniata</taxon>
        <taxon>Vertebrata</taxon>
        <taxon>Euteleostomi</taxon>
        <taxon>Mammalia</taxon>
        <taxon>Eutheria</taxon>
        <taxon>Laurasiatheria</taxon>
        <taxon>Chiroptera</taxon>
        <taxon>Yangochiroptera</taxon>
        <taxon>Vespertilionidae</taxon>
        <taxon>Myotis</taxon>
    </lineage>
</organism>
<feature type="compositionally biased region" description="Basic residues" evidence="1">
    <location>
        <begin position="52"/>
        <end position="62"/>
    </location>
</feature>
<reference evidence="2 3" key="1">
    <citation type="journal article" date="2013" name="Nat. Commun.">
        <title>Genome analysis reveals insights into physiology and longevity of the Brandt's bat Myotis brandtii.</title>
        <authorList>
            <person name="Seim I."/>
            <person name="Fang X."/>
            <person name="Xiong Z."/>
            <person name="Lobanov A.V."/>
            <person name="Huang Z."/>
            <person name="Ma S."/>
            <person name="Feng Y."/>
            <person name="Turanov A.A."/>
            <person name="Zhu Y."/>
            <person name="Lenz T.L."/>
            <person name="Gerashchenko M.V."/>
            <person name="Fan D."/>
            <person name="Hee Yim S."/>
            <person name="Yao X."/>
            <person name="Jordan D."/>
            <person name="Xiong Y."/>
            <person name="Ma Y."/>
            <person name="Lyapunov A.N."/>
            <person name="Chen G."/>
            <person name="Kulakova O.I."/>
            <person name="Sun Y."/>
            <person name="Lee S.G."/>
            <person name="Bronson R.T."/>
            <person name="Moskalev A.A."/>
            <person name="Sunyaev S.R."/>
            <person name="Zhang G."/>
            <person name="Krogh A."/>
            <person name="Wang J."/>
            <person name="Gladyshev V.N."/>
        </authorList>
    </citation>
    <scope>NUCLEOTIDE SEQUENCE [LARGE SCALE GENOMIC DNA]</scope>
</reference>
<dbReference type="Proteomes" id="UP000052978">
    <property type="component" value="Unassembled WGS sequence"/>
</dbReference>
<proteinExistence type="predicted"/>